<reference evidence="3" key="3">
    <citation type="submission" date="2021-06" db="EMBL/GenBank/DDBJ databases">
        <title>Genomic Description and Analysis of Intracellular Bacteria, Candidatus Berkiella cookevillensis and Candidatus Berkiella aquae.</title>
        <authorList>
            <person name="Kidane D.T."/>
            <person name="Mehari Y.T."/>
            <person name="Rice F.C."/>
            <person name="Arivett B.A."/>
            <person name="Farone A.L."/>
            <person name="Berk S.G."/>
            <person name="Farone M.B."/>
        </authorList>
    </citation>
    <scope>NUCLEOTIDE SEQUENCE</scope>
    <source>
        <strain evidence="3">HT99</strain>
    </source>
</reference>
<feature type="region of interest" description="Disordered" evidence="1">
    <location>
        <begin position="408"/>
        <end position="442"/>
    </location>
</feature>
<evidence type="ECO:0000313" key="4">
    <source>
        <dbReference type="Proteomes" id="UP000051497"/>
    </source>
</evidence>
<accession>A0A0Q9YKS9</accession>
<name>A0A0Q9YKS9_9GAMM</name>
<feature type="compositionally biased region" description="Polar residues" evidence="1">
    <location>
        <begin position="408"/>
        <end position="422"/>
    </location>
</feature>
<dbReference type="EMBL" id="LKAJ02000001">
    <property type="protein sequence ID" value="MCS5710893.1"/>
    <property type="molecule type" value="Genomic_DNA"/>
</dbReference>
<organism evidence="2">
    <name type="scientific">Candidatus Berkiella aquae</name>
    <dbReference type="NCBI Taxonomy" id="295108"/>
    <lineage>
        <taxon>Bacteria</taxon>
        <taxon>Pseudomonadati</taxon>
        <taxon>Pseudomonadota</taxon>
        <taxon>Gammaproteobacteria</taxon>
        <taxon>Candidatus Berkiellales</taxon>
        <taxon>Candidatus Berkiellaceae</taxon>
        <taxon>Candidatus Berkiella</taxon>
    </lineage>
</organism>
<dbReference type="AlphaFoldDB" id="A0A0Q9YKS9"/>
<reference evidence="2" key="1">
    <citation type="submission" date="2015-09" db="EMBL/GenBank/DDBJ databases">
        <title>Draft Genome Sequences of Two Novel Amoeba-resistant Intranuclear Bacteria, Candidatus Berkiella cookevillensis and Candidatus Berkiella aquae.</title>
        <authorList>
            <person name="Mehari Y.T."/>
            <person name="Arivett B.A."/>
            <person name="Farone A.L."/>
            <person name="Gunderson J.H."/>
            <person name="Farone M.B."/>
        </authorList>
    </citation>
    <scope>NUCLEOTIDE SEQUENCE [LARGE SCALE GENOMIC DNA]</scope>
    <source>
        <strain evidence="2">HT99</strain>
    </source>
</reference>
<comment type="caution">
    <text evidence="2">The sequence shown here is derived from an EMBL/GenBank/DDBJ whole genome shotgun (WGS) entry which is preliminary data.</text>
</comment>
<evidence type="ECO:0000313" key="2">
    <source>
        <dbReference type="EMBL" id="KRG21325.1"/>
    </source>
</evidence>
<sequence>MLNTQLLPPGVRLDEDLKRTVDDCAASLNAKPSPPPEMISQTLKQLGLAVVEYVTKHKAKCFQLLESSKPIKIKKAILLTFVGGTVEDIPQVSDLIAYCYELFDHESANTQFEGVFKPLIDFISDVLNEVTRINAYGNDIKDILRFQLATLHSQIANLYLLVYQREKTVFHLQEKFSLVDAIQTEQYKGLYLSDIYCMVTVYLDINDLVSAAKILCLEREKCIRNAGIYSDFCVVLANKLAKQRQYSDAITWYKEAFNINETQGLNLKIDNLIADHIDQMTQYLETLTRSSSIQLEPSEQMSKRMMMAADYHVVIAVAIPEWSPEYITRLKQLAGKFAFDFAPEKLIVHKLSSVSVKNLAKIIGAINKLEKEHQTRLNRPFENPIVELQSRIEALTIDELLPVCSSSHTASIPSCSTDTVAPSSAKKASIKRKTRGKPQKRQQVALKVTQAPRCDAEKYGFSRTLFGMHAFQECRMRGDSQRVFYVVKGKIEASNRRHDNQYLFDSLISEPKIVPPCGEEGFKWMKVGERQVLVGKVLSTKKRLFPTLAQRNEQGAIAFLYGSIVNTKNGVATYEVKHYAPPAKPKPGK</sequence>
<evidence type="ECO:0000256" key="1">
    <source>
        <dbReference type="SAM" id="MobiDB-lite"/>
    </source>
</evidence>
<proteinExistence type="predicted"/>
<gene>
    <name evidence="3" type="ORF">HT99x_005585</name>
    <name evidence="2" type="ORF">HT99x_01501</name>
</gene>
<reference evidence="3" key="2">
    <citation type="journal article" date="2016" name="Genome Announc.">
        <title>Draft Genome Sequences of Two Novel Amoeba-Resistant Intranuclear Bacteria, 'Candidatus Berkiella cookevillensis' and 'Candidatus Berkiella aquae'.</title>
        <authorList>
            <person name="Mehari Y.T."/>
            <person name="Arivett B.A."/>
            <person name="Farone A.L."/>
            <person name="Gunderson J.H."/>
            <person name="Farone M.B."/>
        </authorList>
    </citation>
    <scope>NUCLEOTIDE SEQUENCE</scope>
    <source>
        <strain evidence="3">HT99</strain>
    </source>
</reference>
<dbReference type="RefSeq" id="WP_075066129.1">
    <property type="nucleotide sequence ID" value="NZ_LKAJ02000001.1"/>
</dbReference>
<dbReference type="EMBL" id="LKAJ01000005">
    <property type="protein sequence ID" value="KRG21325.1"/>
    <property type="molecule type" value="Genomic_DNA"/>
</dbReference>
<evidence type="ECO:0000313" key="3">
    <source>
        <dbReference type="EMBL" id="MCS5710893.1"/>
    </source>
</evidence>
<keyword evidence="4" id="KW-1185">Reference proteome</keyword>
<protein>
    <recommendedName>
        <fullName evidence="5">Tetratricopeptide repeat protein</fullName>
    </recommendedName>
</protein>
<feature type="compositionally biased region" description="Basic residues" evidence="1">
    <location>
        <begin position="428"/>
        <end position="440"/>
    </location>
</feature>
<evidence type="ECO:0008006" key="5">
    <source>
        <dbReference type="Google" id="ProtNLM"/>
    </source>
</evidence>
<dbReference type="Proteomes" id="UP000051497">
    <property type="component" value="Unassembled WGS sequence"/>
</dbReference>